<keyword evidence="2" id="KW-1185">Reference proteome</keyword>
<name>A0ABW3IMU8_9RHOB</name>
<evidence type="ECO:0000313" key="1">
    <source>
        <dbReference type="EMBL" id="MFD0979276.1"/>
    </source>
</evidence>
<comment type="caution">
    <text evidence="1">The sequence shown here is derived from an EMBL/GenBank/DDBJ whole genome shotgun (WGS) entry which is preliminary data.</text>
</comment>
<gene>
    <name evidence="1" type="ORF">ACFQ2S_06370</name>
</gene>
<accession>A0ABW3IMU8</accession>
<sequence length="61" mass="6600">MSANLDPVALLANQSAQIDRAVADAQRVGAGWLMVDQNGIMWHVAPLDVAAWGVRQSDKDR</sequence>
<dbReference type="EMBL" id="JBHTJT010000007">
    <property type="protein sequence ID" value="MFD0979276.1"/>
    <property type="molecule type" value="Genomic_DNA"/>
</dbReference>
<protein>
    <submittedName>
        <fullName evidence="1">Uncharacterized protein</fullName>
    </submittedName>
</protein>
<proteinExistence type="predicted"/>
<organism evidence="1 2">
    <name type="scientific">Tropicimonas aquimaris</name>
    <dbReference type="NCBI Taxonomy" id="914152"/>
    <lineage>
        <taxon>Bacteria</taxon>
        <taxon>Pseudomonadati</taxon>
        <taxon>Pseudomonadota</taxon>
        <taxon>Alphaproteobacteria</taxon>
        <taxon>Rhodobacterales</taxon>
        <taxon>Roseobacteraceae</taxon>
        <taxon>Tropicimonas</taxon>
    </lineage>
</organism>
<evidence type="ECO:0000313" key="2">
    <source>
        <dbReference type="Proteomes" id="UP001597108"/>
    </source>
</evidence>
<reference evidence="2" key="1">
    <citation type="journal article" date="2019" name="Int. J. Syst. Evol. Microbiol.">
        <title>The Global Catalogue of Microorganisms (GCM) 10K type strain sequencing project: providing services to taxonomists for standard genome sequencing and annotation.</title>
        <authorList>
            <consortium name="The Broad Institute Genomics Platform"/>
            <consortium name="The Broad Institute Genome Sequencing Center for Infectious Disease"/>
            <person name="Wu L."/>
            <person name="Ma J."/>
        </authorList>
    </citation>
    <scope>NUCLEOTIDE SEQUENCE [LARGE SCALE GENOMIC DNA]</scope>
    <source>
        <strain evidence="2">CCUG 60524</strain>
    </source>
</reference>
<dbReference type="Proteomes" id="UP001597108">
    <property type="component" value="Unassembled WGS sequence"/>
</dbReference>
<dbReference type="RefSeq" id="WP_386073609.1">
    <property type="nucleotide sequence ID" value="NZ_JBHTJT010000007.1"/>
</dbReference>